<name>A0A182FIB4_ANOAL</name>
<sequence>TGTKQHQLQQFKKFRSNHSDSNKPFTNKVVEPKVDCRRKSATRGSSNCFDDRDSHEEERTVSTERIPKMELLKLNYVKLKNEQTKRLIENINAPAIERKQQKTTSASTGVSASVVDDSLTRNVRHAVGRGSFNALAKDSATVVEGPVASDGNQDYQTNDGDKEEVAKSKYLVYKKHNGFGANVSGNTDASVAKLQYINDSDIKMKASVKKKYGLFENKRKNKLETVQYYFDSRSYERYVDNKLYGVVNKTEQQEVSSPLPPVSNAFNPQKQHAAVENKHQLQQTNNRPSMMRVINQPAVTHRKGNASKPKTIKKNPSVEVPAEKGALTGLKQENCRVFKLQKSHTSTNLLMRHRSLNDIHRINQLFLDPTVSKPESETTSVIPPLPQRQTSCSKIPPPISNNRTSSAVYSKVTETTGIEKSKIREPPVHRFEKHRKSDEPSGKQHKYLVHKRLSARYKTNDNLSKINANPVGSEQFSAEDTIRKRIRQIIDSQDQIGSTETIDQNQDHASQLFRPHHQEDLNSTAPTRTKEIGKFRFQRSKSATRLIGNDAGQRKIDDEVSSDISVRSSKTTCGYKNCKYSNCPMSSSASDSSTVSSINCFSDRNNDKLNTCEEAVGIGIKPISNQSRHSLIDYRKETSEIITSGKRTSIVINDDEIPTAGATRDVLMNNVLNEKMTNTNREKENNDVHVLFSKMNESELDCNRIIIEKCIESAQGHNGAEAVGNFGTAQKFWSQQNQRNIKLKNNPQTKAYDDKININNKIRNEENNSIRIFISNNNQMSSSGASEQSMSLISNVNHDIHSNRSSTSSSASTTSSSYGSTSGESDKDDGYCDHSERSVSPTKQPSSIVSTISTESSSSGTICSESTSISSITCTGSSSGRHGDDSPWGKGIQKPNRFTSKTNIRLGRDGALFLNNGCFTEEFDRTVGHTANSDGGVRSVCCSNGEEACCRCCIKHNSVAFGGNHCHKHCLIESFSTRPISIEGPPDSGISISSDTIIGNSDSDLNLQSQTDSDERKLKRGHVLAELLETERIYVAEMGSIL</sequence>
<accession>A0A182FIB4</accession>
<feature type="compositionally biased region" description="Low complexity" evidence="1">
    <location>
        <begin position="846"/>
        <end position="879"/>
    </location>
</feature>
<evidence type="ECO:0008006" key="4">
    <source>
        <dbReference type="Google" id="ProtNLM"/>
    </source>
</evidence>
<evidence type="ECO:0000313" key="3">
    <source>
        <dbReference type="Proteomes" id="UP000069272"/>
    </source>
</evidence>
<keyword evidence="3" id="KW-1185">Reference proteome</keyword>
<feature type="compositionally biased region" description="Basic and acidic residues" evidence="1">
    <location>
        <begin position="824"/>
        <end position="837"/>
    </location>
</feature>
<feature type="region of interest" description="Disordered" evidence="1">
    <location>
        <begin position="1"/>
        <end position="62"/>
    </location>
</feature>
<feature type="compositionally biased region" description="Low complexity" evidence="1">
    <location>
        <begin position="805"/>
        <end position="823"/>
    </location>
</feature>
<feature type="compositionally biased region" description="Basic and acidic residues" evidence="1">
    <location>
        <begin position="49"/>
        <end position="62"/>
    </location>
</feature>
<evidence type="ECO:0000313" key="2">
    <source>
        <dbReference type="EnsemblMetazoa" id="AALB006258-PA"/>
    </source>
</evidence>
<dbReference type="VEuPathDB" id="VectorBase:AALB006258"/>
<dbReference type="STRING" id="7167.A0A182FIB4"/>
<reference evidence="2" key="2">
    <citation type="submission" date="2022-08" db="UniProtKB">
        <authorList>
            <consortium name="EnsemblMetazoa"/>
        </authorList>
    </citation>
    <scope>IDENTIFICATION</scope>
    <source>
        <strain evidence="2">STECLA/ALBI9_A</strain>
    </source>
</reference>
<feature type="region of interest" description="Disordered" evidence="1">
    <location>
        <begin position="799"/>
        <end position="896"/>
    </location>
</feature>
<organism evidence="2 3">
    <name type="scientific">Anopheles albimanus</name>
    <name type="common">New world malaria mosquito</name>
    <dbReference type="NCBI Taxonomy" id="7167"/>
    <lineage>
        <taxon>Eukaryota</taxon>
        <taxon>Metazoa</taxon>
        <taxon>Ecdysozoa</taxon>
        <taxon>Arthropoda</taxon>
        <taxon>Hexapoda</taxon>
        <taxon>Insecta</taxon>
        <taxon>Pterygota</taxon>
        <taxon>Neoptera</taxon>
        <taxon>Endopterygota</taxon>
        <taxon>Diptera</taxon>
        <taxon>Nematocera</taxon>
        <taxon>Culicoidea</taxon>
        <taxon>Culicidae</taxon>
        <taxon>Anophelinae</taxon>
        <taxon>Anopheles</taxon>
    </lineage>
</organism>
<evidence type="ECO:0000256" key="1">
    <source>
        <dbReference type="SAM" id="MobiDB-lite"/>
    </source>
</evidence>
<feature type="compositionally biased region" description="Polar residues" evidence="1">
    <location>
        <begin position="377"/>
        <end position="393"/>
    </location>
</feature>
<feature type="compositionally biased region" description="Polar residues" evidence="1">
    <location>
        <begin position="1"/>
        <end position="10"/>
    </location>
</feature>
<dbReference type="VEuPathDB" id="VectorBase:AALB20_037735"/>
<reference evidence="2 3" key="1">
    <citation type="journal article" date="2017" name="G3 (Bethesda)">
        <title>The Physical Genome Mapping of Anopheles albimanus Corrected Scaffold Misassemblies and Identified Interarm Rearrangements in Genus Anopheles.</title>
        <authorList>
            <person name="Artemov G.N."/>
            <person name="Peery A.N."/>
            <person name="Jiang X."/>
            <person name="Tu Z."/>
            <person name="Stegniy V.N."/>
            <person name="Sharakhova M.V."/>
            <person name="Sharakhov I.V."/>
        </authorList>
    </citation>
    <scope>NUCLEOTIDE SEQUENCE [LARGE SCALE GENOMIC DNA]</scope>
    <source>
        <strain evidence="2 3">ALBI9_A</strain>
    </source>
</reference>
<dbReference type="Proteomes" id="UP000069272">
    <property type="component" value="Chromosome 3L"/>
</dbReference>
<proteinExistence type="predicted"/>
<dbReference type="AlphaFoldDB" id="A0A182FIB4"/>
<dbReference type="EnsemblMetazoa" id="AALB006258-RA">
    <property type="protein sequence ID" value="AALB006258-PA"/>
    <property type="gene ID" value="AALB006258"/>
</dbReference>
<protein>
    <recommendedName>
        <fullName evidence="4">DH domain-containing protein</fullName>
    </recommendedName>
</protein>
<feature type="region of interest" description="Disordered" evidence="1">
    <location>
        <begin position="373"/>
        <end position="404"/>
    </location>
</feature>